<evidence type="ECO:0000313" key="2">
    <source>
        <dbReference type="EMBL" id="RJE19814.1"/>
    </source>
</evidence>
<gene>
    <name evidence="2" type="ORF">PHISCL_07845</name>
</gene>
<proteinExistence type="predicted"/>
<reference evidence="3" key="1">
    <citation type="submission" date="2017-02" db="EMBL/GenBank/DDBJ databases">
        <authorList>
            <person name="Tafer H."/>
            <person name="Lopandic K."/>
        </authorList>
    </citation>
    <scope>NUCLEOTIDE SEQUENCE [LARGE SCALE GENOMIC DNA]</scope>
    <source>
        <strain evidence="3">CBS 366.77</strain>
    </source>
</reference>
<feature type="compositionally biased region" description="Polar residues" evidence="1">
    <location>
        <begin position="64"/>
        <end position="78"/>
    </location>
</feature>
<feature type="region of interest" description="Disordered" evidence="1">
    <location>
        <begin position="1"/>
        <end position="110"/>
    </location>
</feature>
<keyword evidence="3" id="KW-1185">Reference proteome</keyword>
<accession>A0A3A2ZKC2</accession>
<dbReference type="EMBL" id="MVGC01000367">
    <property type="protein sequence ID" value="RJE19814.1"/>
    <property type="molecule type" value="Genomic_DNA"/>
</dbReference>
<dbReference type="AlphaFoldDB" id="A0A3A2ZKC2"/>
<sequence length="176" mass="20478">MVTAKVLGKSDLYPRSKSRKRKQELQRRGLAYHGSDSDNPTTVRRVLETQGNKISFDCQDKEQGTPSPSKVKSQQPRSTKQHATKSPQYHRGETNLHAPLRPRYESDHIDHSKRTERNGWYMWSISDQLNTIGRTQDSENHDKIRVPLGSCSEWKESLDKWDNRVAERRCRPTRHG</sequence>
<comment type="caution">
    <text evidence="2">The sequence shown here is derived from an EMBL/GenBank/DDBJ whole genome shotgun (WGS) entry which is preliminary data.</text>
</comment>
<dbReference type="Proteomes" id="UP000266188">
    <property type="component" value="Unassembled WGS sequence"/>
</dbReference>
<organism evidence="2 3">
    <name type="scientific">Aspergillus sclerotialis</name>
    <dbReference type="NCBI Taxonomy" id="2070753"/>
    <lineage>
        <taxon>Eukaryota</taxon>
        <taxon>Fungi</taxon>
        <taxon>Dikarya</taxon>
        <taxon>Ascomycota</taxon>
        <taxon>Pezizomycotina</taxon>
        <taxon>Eurotiomycetes</taxon>
        <taxon>Eurotiomycetidae</taxon>
        <taxon>Eurotiales</taxon>
        <taxon>Aspergillaceae</taxon>
        <taxon>Aspergillus</taxon>
        <taxon>Aspergillus subgen. Polypaecilum</taxon>
    </lineage>
</organism>
<evidence type="ECO:0000256" key="1">
    <source>
        <dbReference type="SAM" id="MobiDB-lite"/>
    </source>
</evidence>
<protein>
    <submittedName>
        <fullName evidence="2">Uncharacterized protein</fullName>
    </submittedName>
</protein>
<evidence type="ECO:0000313" key="3">
    <source>
        <dbReference type="Proteomes" id="UP000266188"/>
    </source>
</evidence>
<name>A0A3A2ZKC2_9EURO</name>